<evidence type="ECO:0000259" key="1">
    <source>
        <dbReference type="Pfam" id="PF00557"/>
    </source>
</evidence>
<keyword evidence="4" id="KW-1185">Reference proteome</keyword>
<dbReference type="RefSeq" id="WP_320499714.1">
    <property type="nucleotide sequence ID" value="NZ_JAXCLX010000001.1"/>
</dbReference>
<dbReference type="Pfam" id="PF01321">
    <property type="entry name" value="Creatinase_N"/>
    <property type="match status" value="1"/>
</dbReference>
<dbReference type="Gene3D" id="3.40.350.10">
    <property type="entry name" value="Creatinase/prolidase N-terminal domain"/>
    <property type="match status" value="1"/>
</dbReference>
<dbReference type="InterPro" id="IPR029149">
    <property type="entry name" value="Creatin/AminoP/Spt16_N"/>
</dbReference>
<organism evidence="3 4">
    <name type="scientific">Dongia rigui</name>
    <dbReference type="NCBI Taxonomy" id="940149"/>
    <lineage>
        <taxon>Bacteria</taxon>
        <taxon>Pseudomonadati</taxon>
        <taxon>Pseudomonadota</taxon>
        <taxon>Alphaproteobacteria</taxon>
        <taxon>Rhodospirillales</taxon>
        <taxon>Dongiaceae</taxon>
        <taxon>Dongia</taxon>
    </lineage>
</organism>
<accession>A0ABU5DVG3</accession>
<dbReference type="Gene3D" id="3.90.230.10">
    <property type="entry name" value="Creatinase/methionine aminopeptidase superfamily"/>
    <property type="match status" value="1"/>
</dbReference>
<sequence length="383" mass="42269">MSLHFTREEFAARRKATIAALEARGLSGLLMFRQESMYYLSGYDTFGYVFFQCYYLGADGRQFLLTRAPDLRQAQLTSDIADIRVWVDGPDANPSAELRDMLKSWGLSGKKLGIEWDAYGLTAKNGMRMAAAFEGFATLVDASDIVSKQRLVKSASELAYVEKAAHLADLALDEAHRLAAPGVHGAEILAAMQSIIIRNDGDDPANEFIIGSGPEALLCRYHSGRRVLEKDDQLTLEFAGVFRHYHSALMRTIPIGKVPPRQVEMHKVAVDALEACKAALIPGRPIGEVFDAHSRVLDAAGYQAYRMNATGYSLGTTFAPNWMDYPMFYHGNAELAAPNQVFFIHLIIFDSERGLAMTSGQTVVVTETGCRVLSKRGTELVTR</sequence>
<evidence type="ECO:0000313" key="4">
    <source>
        <dbReference type="Proteomes" id="UP001271769"/>
    </source>
</evidence>
<dbReference type="SUPFAM" id="SSF55920">
    <property type="entry name" value="Creatinase/aminopeptidase"/>
    <property type="match status" value="1"/>
</dbReference>
<dbReference type="CDD" id="cd01066">
    <property type="entry name" value="APP_MetAP"/>
    <property type="match status" value="1"/>
</dbReference>
<dbReference type="Pfam" id="PF00557">
    <property type="entry name" value="Peptidase_M24"/>
    <property type="match status" value="1"/>
</dbReference>
<protein>
    <submittedName>
        <fullName evidence="3">Xaa-Pro peptidase family protein</fullName>
    </submittedName>
</protein>
<dbReference type="InterPro" id="IPR000587">
    <property type="entry name" value="Creatinase_N"/>
</dbReference>
<dbReference type="Proteomes" id="UP001271769">
    <property type="component" value="Unassembled WGS sequence"/>
</dbReference>
<dbReference type="PANTHER" id="PTHR46112:SF2">
    <property type="entry name" value="XAA-PRO AMINOPEPTIDASE P-RELATED"/>
    <property type="match status" value="1"/>
</dbReference>
<dbReference type="InterPro" id="IPR050659">
    <property type="entry name" value="Peptidase_M24B"/>
</dbReference>
<gene>
    <name evidence="3" type="ORF">SMD31_05135</name>
</gene>
<dbReference type="InterPro" id="IPR000994">
    <property type="entry name" value="Pept_M24"/>
</dbReference>
<dbReference type="PANTHER" id="PTHR46112">
    <property type="entry name" value="AMINOPEPTIDASE"/>
    <property type="match status" value="1"/>
</dbReference>
<dbReference type="EMBL" id="JAXCLX010000001">
    <property type="protein sequence ID" value="MDY0871290.1"/>
    <property type="molecule type" value="Genomic_DNA"/>
</dbReference>
<name>A0ABU5DVG3_9PROT</name>
<comment type="caution">
    <text evidence="3">The sequence shown here is derived from an EMBL/GenBank/DDBJ whole genome shotgun (WGS) entry which is preliminary data.</text>
</comment>
<reference evidence="3 4" key="1">
    <citation type="journal article" date="2013" name="Antonie Van Leeuwenhoek">
        <title>Dongia rigui sp. nov., isolated from freshwater of a large wetland in Korea.</title>
        <authorList>
            <person name="Baik K.S."/>
            <person name="Hwang Y.M."/>
            <person name="Choi J.S."/>
            <person name="Kwon J."/>
            <person name="Seong C.N."/>
        </authorList>
    </citation>
    <scope>NUCLEOTIDE SEQUENCE [LARGE SCALE GENOMIC DNA]</scope>
    <source>
        <strain evidence="3 4">04SU4-P</strain>
    </source>
</reference>
<proteinExistence type="predicted"/>
<dbReference type="SUPFAM" id="SSF53092">
    <property type="entry name" value="Creatinase/prolidase N-terminal domain"/>
    <property type="match status" value="1"/>
</dbReference>
<dbReference type="InterPro" id="IPR036005">
    <property type="entry name" value="Creatinase/aminopeptidase-like"/>
</dbReference>
<feature type="domain" description="Creatinase N-terminal" evidence="2">
    <location>
        <begin position="13"/>
        <end position="152"/>
    </location>
</feature>
<evidence type="ECO:0000313" key="3">
    <source>
        <dbReference type="EMBL" id="MDY0871290.1"/>
    </source>
</evidence>
<evidence type="ECO:0000259" key="2">
    <source>
        <dbReference type="Pfam" id="PF01321"/>
    </source>
</evidence>
<feature type="domain" description="Peptidase M24" evidence="1">
    <location>
        <begin position="161"/>
        <end position="367"/>
    </location>
</feature>